<keyword evidence="2" id="KW-1185">Reference proteome</keyword>
<reference evidence="1 2" key="1">
    <citation type="submission" date="2024-10" db="EMBL/GenBank/DDBJ databases">
        <title>The Natural Products Discovery Center: Release of the First 8490 Sequenced Strains for Exploring Actinobacteria Biosynthetic Diversity.</title>
        <authorList>
            <person name="Kalkreuter E."/>
            <person name="Kautsar S.A."/>
            <person name="Yang D."/>
            <person name="Bader C.D."/>
            <person name="Teijaro C.N."/>
            <person name="Fluegel L."/>
            <person name="Davis C.M."/>
            <person name="Simpson J.R."/>
            <person name="Lauterbach L."/>
            <person name="Steele A.D."/>
            <person name="Gui C."/>
            <person name="Meng S."/>
            <person name="Li G."/>
            <person name="Viehrig K."/>
            <person name="Ye F."/>
            <person name="Su P."/>
            <person name="Kiefer A.F."/>
            <person name="Nichols A."/>
            <person name="Cepeda A.J."/>
            <person name="Yan W."/>
            <person name="Fan B."/>
            <person name="Jiang Y."/>
            <person name="Adhikari A."/>
            <person name="Zheng C.-J."/>
            <person name="Schuster L."/>
            <person name="Cowan T.M."/>
            <person name="Smanski M.J."/>
            <person name="Chevrette M.G."/>
            <person name="De Carvalho L.P.S."/>
            <person name="Shen B."/>
        </authorList>
    </citation>
    <scope>NUCLEOTIDE SEQUENCE [LARGE SCALE GENOMIC DNA]</scope>
    <source>
        <strain evidence="1 2">NPDC019275</strain>
    </source>
</reference>
<proteinExistence type="predicted"/>
<protein>
    <submittedName>
        <fullName evidence="1">Uncharacterized protein</fullName>
    </submittedName>
</protein>
<dbReference type="RefSeq" id="WP_397094931.1">
    <property type="nucleotide sequence ID" value="NZ_JBIRYO010000025.1"/>
</dbReference>
<dbReference type="EMBL" id="JBIRYO010000025">
    <property type="protein sequence ID" value="MFI2477568.1"/>
    <property type="molecule type" value="Genomic_DNA"/>
</dbReference>
<name>A0ABW7X9B8_9NOCA</name>
<accession>A0ABW7X9B8</accession>
<evidence type="ECO:0000313" key="2">
    <source>
        <dbReference type="Proteomes" id="UP001611415"/>
    </source>
</evidence>
<comment type="caution">
    <text evidence="1">The sequence shown here is derived from an EMBL/GenBank/DDBJ whole genome shotgun (WGS) entry which is preliminary data.</text>
</comment>
<organism evidence="1 2">
    <name type="scientific">Nocardia xishanensis</name>
    <dbReference type="NCBI Taxonomy" id="238964"/>
    <lineage>
        <taxon>Bacteria</taxon>
        <taxon>Bacillati</taxon>
        <taxon>Actinomycetota</taxon>
        <taxon>Actinomycetes</taxon>
        <taxon>Mycobacteriales</taxon>
        <taxon>Nocardiaceae</taxon>
        <taxon>Nocardia</taxon>
    </lineage>
</organism>
<sequence>MNAAWPADPHTDRRMRVAALFAGPVALWLWAESAILHGRGPAVGEFIA</sequence>
<evidence type="ECO:0000313" key="1">
    <source>
        <dbReference type="EMBL" id="MFI2477568.1"/>
    </source>
</evidence>
<gene>
    <name evidence="1" type="ORF">ACH49W_29690</name>
</gene>
<dbReference type="Proteomes" id="UP001611415">
    <property type="component" value="Unassembled WGS sequence"/>
</dbReference>